<feature type="compositionally biased region" description="Basic and acidic residues" evidence="4">
    <location>
        <begin position="1507"/>
        <end position="1533"/>
    </location>
</feature>
<comment type="caution">
    <text evidence="5">The sequence shown here is derived from an EMBL/GenBank/DDBJ whole genome shotgun (WGS) entry which is preliminary data.</text>
</comment>
<feature type="compositionally biased region" description="Basic and acidic residues" evidence="4">
    <location>
        <begin position="3736"/>
        <end position="3745"/>
    </location>
</feature>
<keyword evidence="3" id="KW-0508">mRNA splicing</keyword>
<name>A0AAN7SCB3_9COLE</name>
<sequence>MDPGSMDNICPQTTSSATIQPKPLSALFTPVRILSALDPKPYGRRRLRKSRRRILISIGPGTFTRMNRTMAVKMGIIQPGDIVTYEVSFVMPSQQQRELENPRLLSITARLPDGEVGNVFELNIINDTEHWYCKLCQCHVVGLVLLHEIDQGHVDNMQNAFKLPLGPPEVEKVAQIQKTLDNYTVGSLIGLEYLTEFRSNLKKEPWYVCLLCDKESDSDAVILHLNSCIHMLRYIQLHFSTCFRALLPFITKQNNCEPIIRKIVEAIENKFGRLKPRVVEVETFAGKRKQLRNLVANGIHLSEKSGITFEELVDEKQLTTKISNAVENPESLKSFTTTENNALSVWEHVDDIKSHSVFVSDTNKSNRFEEFKKLSLVIENDMARVLKEHEANPQKHPQYNDEWKQFCDRRYKELEVEEKDAAAYDLKSEWNEFWKKRMIEIHNSEIKVKIDTWRKRFNLPKLISFKITKKSEAPEVAIIKRKSDIFVNEDDESTNGRKRFRFLSQTDFASSLYPLGFTEKSDELTRLTEGCSKSVIDKSEEYRSRSNSREKDCVMKSETTEYPSKTNSCDQDSSSTVKSKEYNNKSNSCEKDCVTKGKSGEYQSRSNNRAEDSSRTAISNDCRIQSSSREKHGEIKGKIEALQSTSDNRDKESGITTISDDCCNGNNSREKHGDIKEKNGAHQSTSSGRDKDLGRTDKSNNCRIESNSRDDDLGRTAKSNDCRIQSNSREKYSDIKGKIEAHQTTSNGRDKESGRTVRSDDCRIRSNSRENHGDIKGKIGPHQSTSSGRDKVSGRTDKTNDCRIESNRRENHGDIRGKIEAHQSRSNSRDEKSYRTTISDDCRIRSSSREKHGDIKGKIGTHQSTSNSRDKYSDRTDKSNDCRIQSNSRDEESGITAKSIDCRIQSNSSEKHGDIKEKIGAHQSTSSGRDKVSGRTDKSNDCRIESNSRDDDSGRTAKSNDCRIQSNSREKHGDIRGNIEAHQSRSNSRDEELCRTAISDDCRIPSNSREKHGDIKEKIGAHQSISSGRDKESCRTAISDDCRIRSNSREKHGDIKGKIGTHQSTSNSRDKDSGRTDKSNDCRIQSNSRDEESGITAKSIDCRIQSNSSEEHGDIKEKIEAHGSRSNSRGKDSGRTAISDDCRIRSNSRENHGDIKAKIGAHQSTSSGRDKDSGRTDKSNDCRIESNRRDDDSGRTAKSNDCRIQSNSREKHGDIRGKIEAHQSRSNSRDEESCRTAISDDCRIPSNSREKHGDIKEKIGAYQSTSSGRDKESGRTAISDAGRIRSNSREKHGDIKRKIGAHQSTSNSRDKNSGRTDKSNDCRIQSNSRDEESGITAKSIDCRIQSNSSEKHGDIKEKIEAHRSRSNSRGKDSGRTAISDDCRIRSNSREKHGDIKGKIGAHQSTSSGRDKDLGRTDKSNVCRIESNSRDDDSGRTAKSNDCRIPSNSREKHCDIKGEIGANRSESNSRDEKSGRKVKRKEYRSRSNSREKDCDITDKSKGYRSRNMSRDKDISIKTKSKEYRNRSNSREKDCRRKRNRRNDRSRSNSRDKDSTKKPKTKEHRSRSKSRDKDLGRRTGKSRGHRSPSNSCEIDSNRKTDSRDREYRQTEPLRVMPDVKIHPVMSLPLNSHVETIVSDGDVNIVGILRLLTALEEKLGSLGPKVIDLFAQALKMEKTKARSSESLIDETNCILFETIQEKFKEQLLVGLVDDNQKNAFQIAIQKITSLLRYSDERKRQLQEEKPKMDAIKVPGIGTVDKAAVAKQIATALVLQGKTGVSEVELEQLTNAVVGMAEASKNTDKPITTSNFLQRLSQQNNLETLTSSLQPVASEPESRITMEGLSDLDLQSLLQNFHDLSAIEQRNLISYLKKLESKEPERVDRLRKFVVLDTKKRQEPVRLGSNCLQAPNSVVLEKVVTAKLDSDEDDYTVEDVFRIAKQNVKDNEECKRKAKLPVFETKDFDLMNPKSLIANIVGQFKSKTGNLNLIETGVSSSTISASLSLLGTREKDLGSMDILPQTTTSAMIQLNWLSTLFTPIVSKSADTSTPSKPISKARRKKSRHHRIGRIRITGPGTFIRLKRNMAIEIGILPPGDTELENQRRLRTKVRLPNGEVVNVFELNIINDAEHWFCKLCQCLVVGLVFCHEFEQSHISNMQNVKICLADLPEVVQNELTPPEIEEVEPVAQIQETLDNYTEGSLIGLEYLIELKHNLNKEPSYLCLLCNKQSVPDTVILHLNNCSHILRYIKLHFSACFCALFAFITKQKCNWQPIIQKIVKGIESNFGRLKPRVANFETITNKREHLKNLVTNGKDLSEESSTIFEELVGDTQLIIKTSKDKPLTKLSDNVSTTSIKLQSETSKEPESTLHPLVETPEKLETSTTTEKTYLSRWDRVTPIKSHSVSTSETNKSKSNKFEEFKKASLAIENCMGRILKQHEANPQKHPQYNDEWIKFSNLRYRELQVEGKDAAAYDLKPEWNEFWKKRMLEIHNAEIELKVDMWRKRLNLPGPIFFKIGKKKKPSEASEVKVGGCSTIGRDADVFINKDYEGTIGTKRFHDMCQTEAVFHSAPFESTEESHEPSCNLSEDCSNTVTDKSSQDKEYNKDRDLYRKIDPLRVTRDVNIYPVMSSSSNPHVETIESDGDVNIVAILRLLTALEEKLGSLGPTVIQLFAQALKMEKTKPNSSESLLDETNCILLETIQEKFKEQLLVGLVDDNQKNAFKIAIQKVTSLLRYSGERKKQFQEEKLKVGSIKMPGVDTVDKAAIAKQIATALVLQGRTGVSEAELEQLTNAVVEMAEASKNTDKPMTTANFLQQLSQQKKSETSTRTLTQSLQTVASEPQSSTSMEGLSDLDIQSLLQNFNDLCANEQHNLISYLKKLELKEPERVDRLRKFVVLDTKKRQEPVQTSRRLITNSIILEKVEKSEVVTATLDSDEDEYTFEDVFRMAKQNVQDNEERKRKATLPVFETKDFDLSNPQSLIANIVGQFKSNMSGNNNLLGLGGSVNTISTPRSEKIITDPLKPNIQSRVDVGMAEASKNTDKPITTSNFLQRLSQQNNSETLTSSLQTVAFEPESRTTMEGLSNLDLQSLLQNFHDLSAIEQRNLISYLKKLESKEPERVDRLRKFVVLDTKKRQEPVRLGSNCLQAPNSVVLEKVVTAKLDSDEDDYTVEDVFRIAKQNVKDNEECKRKAKLPVFETKDFDLMYPKSLIANIVGQFMSNKSGNLNLIETRELENQRRLRTKVRLPNGEVVNVFELNIINDAENWFCKLCQCLVVGLVFCHEFEQSHISNMQNVKICLADLPEVVQNELTPPEIEEVEPVAQIQETLDNYTEGSLIGLEYIIELKHNLNKEPSYLCLLCDKQSVPDTVILHLNSCSHILQYIKLHFSACFRALFAFITKHKCNWQPIIQKIVERIESNFGRLKPRVANFETITNKREHLKNLVTNGQNLSEESGTIFEELVGDTQLTIKTSNDKPWTKLSDNVSTTSIKLQSETSKEPESTLHPVVEKPEKLKTSTTIEKTYLSRWDRVTPIKSHSVSASETNKSKSNKFEEFKKVSLVIENCMGRILKQYKANPQKHPQYNDEWIKFSNLRYRELQVEGKDAAAYDLKPEWNEFWKKRMLEIHNAEIELKVDMLRKRLNLPGPIFFKIGKKKKPSEASEAKVDACSTIERNADVFVNKDYGTIGTERFRDLCRTEAVSHSAPLGSIEKSHEVSCNLSEDCSNTVTDKSKESILSVLDNRSNSREKDCRIKGKSKGYRSRSNSPDKDSSRKSKSKECRSRSNSREKDWRRKSKSREYRSRSNSRDKDSSRNSKNKECRSRSNSREKDWRRKSKSRECRSRSNSRDKDSKRKSKSKRYRSRSNSREKDWRRKAKSRRYRSRSSSSEKDLRKKSKSRGHRSRSHSREKDSSKKGSQDKEYNKDRDLYRKIEPLRVTHDVNIHPVMSSSLNPHVETIESDGDVNIVAILRLLTALEEKLGSLGPTVIQLFAQALKMEKTKPNSSESLLDETNCILLETIQEKFKEQLLVGLVDDNQKNAFKIAIQKITSLLRYSGERKQQFQEEKLKVGSIKMPGVDTIDKAVIAKQIATALVLQGRTGVSEAELEQLTNAVVEMAEASKNTDKPMTTANFLQQLSQQKKSETSTRTLTQSLQTVASEPQSSTSMEGLSDLDIQSLLQNFNDLCANEQHNLISYLKKLELKEPERVDRLRKFVVLDTKKRQEPVQTSRRLITNSIILEKVEKSEVVTATLDSDEDEYTFEDVFRMAKQNVQDNEERKRKATLPVFETKDFDLSNPQSLIANIVGQFKSNMSGNNNLLGLGGSVNTISTPRSEKIITDPLKPNIQSRVDVSNETIMGRNVEPDSRSYRSNIVYPQHNQNVKPLYNQHLINRQNFDQYSMHDYGS</sequence>
<feature type="compositionally biased region" description="Basic and acidic residues" evidence="4">
    <location>
        <begin position="1068"/>
        <end position="1081"/>
    </location>
</feature>
<gene>
    <name evidence="5" type="ORF">RN001_013247</name>
</gene>
<feature type="compositionally biased region" description="Basic and acidic residues" evidence="4">
    <location>
        <begin position="578"/>
        <end position="588"/>
    </location>
</feature>
<feature type="compositionally biased region" description="Polar residues" evidence="4">
    <location>
        <begin position="2576"/>
        <end position="2591"/>
    </location>
</feature>
<evidence type="ECO:0000256" key="4">
    <source>
        <dbReference type="SAM" id="MobiDB-lite"/>
    </source>
</evidence>
<organism evidence="5 6">
    <name type="scientific">Aquatica leii</name>
    <dbReference type="NCBI Taxonomy" id="1421715"/>
    <lineage>
        <taxon>Eukaryota</taxon>
        <taxon>Metazoa</taxon>
        <taxon>Ecdysozoa</taxon>
        <taxon>Arthropoda</taxon>
        <taxon>Hexapoda</taxon>
        <taxon>Insecta</taxon>
        <taxon>Pterygota</taxon>
        <taxon>Neoptera</taxon>
        <taxon>Endopterygota</taxon>
        <taxon>Coleoptera</taxon>
        <taxon>Polyphaga</taxon>
        <taxon>Elateriformia</taxon>
        <taxon>Elateroidea</taxon>
        <taxon>Lampyridae</taxon>
        <taxon>Luciolinae</taxon>
        <taxon>Aquatica</taxon>
    </lineage>
</organism>
<proteinExistence type="predicted"/>
<feature type="compositionally biased region" description="Basic and acidic residues" evidence="4">
    <location>
        <begin position="748"/>
        <end position="777"/>
    </location>
</feature>
<feature type="compositionally biased region" description="Basic residues" evidence="4">
    <location>
        <begin position="3864"/>
        <end position="3874"/>
    </location>
</feature>
<feature type="compositionally biased region" description="Basic and acidic residues" evidence="4">
    <location>
        <begin position="1593"/>
        <end position="1612"/>
    </location>
</feature>
<feature type="compositionally biased region" description="Basic and acidic residues" evidence="4">
    <location>
        <begin position="1448"/>
        <end position="1457"/>
    </location>
</feature>
<evidence type="ECO:0000313" key="6">
    <source>
        <dbReference type="Proteomes" id="UP001353858"/>
    </source>
</evidence>
<feature type="compositionally biased region" description="Basic and acidic residues" evidence="4">
    <location>
        <begin position="1308"/>
        <end position="1321"/>
    </location>
</feature>
<feature type="compositionally biased region" description="Basic and acidic residues" evidence="4">
    <location>
        <begin position="1483"/>
        <end position="1500"/>
    </location>
</feature>
<feature type="compositionally biased region" description="Basic and acidic residues" evidence="4">
    <location>
        <begin position="1168"/>
        <end position="1201"/>
    </location>
</feature>
<feature type="compositionally biased region" description="Basic and acidic residues" evidence="4">
    <location>
        <begin position="968"/>
        <end position="1020"/>
    </location>
</feature>
<evidence type="ECO:0000256" key="2">
    <source>
        <dbReference type="ARBA" id="ARBA00022884"/>
    </source>
</evidence>
<feature type="compositionally biased region" description="Basic and acidic residues" evidence="4">
    <location>
        <begin position="3897"/>
        <end position="3918"/>
    </location>
</feature>
<feature type="compositionally biased region" description="Basic and acidic residues" evidence="4">
    <location>
        <begin position="1109"/>
        <end position="1157"/>
    </location>
</feature>
<keyword evidence="6" id="KW-1185">Reference proteome</keyword>
<feature type="compositionally biased region" description="Basic and acidic residues" evidence="4">
    <location>
        <begin position="1349"/>
        <end position="1397"/>
    </location>
</feature>
<feature type="compositionally biased region" description="Polar residues" evidence="4">
    <location>
        <begin position="560"/>
        <end position="577"/>
    </location>
</feature>
<feature type="compositionally biased region" description="Basic and acidic residues" evidence="4">
    <location>
        <begin position="668"/>
        <end position="680"/>
    </location>
</feature>
<feature type="region of interest" description="Disordered" evidence="4">
    <location>
        <begin position="2567"/>
        <end position="2597"/>
    </location>
</feature>
<dbReference type="GO" id="GO:0003723">
    <property type="term" value="F:RNA binding"/>
    <property type="evidence" value="ECO:0007669"/>
    <property type="project" value="UniProtKB-KW"/>
</dbReference>
<dbReference type="GO" id="GO:0006397">
    <property type="term" value="P:mRNA processing"/>
    <property type="evidence" value="ECO:0007669"/>
    <property type="project" value="UniProtKB-KW"/>
</dbReference>
<feature type="compositionally biased region" description="Basic and acidic residues" evidence="4">
    <location>
        <begin position="909"/>
        <end position="920"/>
    </location>
</feature>
<feature type="compositionally biased region" description="Basic and acidic residues" evidence="4">
    <location>
        <begin position="1208"/>
        <end position="1259"/>
    </location>
</feature>
<protein>
    <submittedName>
        <fullName evidence="5">Uncharacterized protein</fullName>
    </submittedName>
</protein>
<dbReference type="GO" id="GO:0008380">
    <property type="term" value="P:RNA splicing"/>
    <property type="evidence" value="ECO:0007669"/>
    <property type="project" value="UniProtKB-KW"/>
</dbReference>
<accession>A0AAN7SCB3</accession>
<dbReference type="PANTHER" id="PTHR23139">
    <property type="entry name" value="RNA-BINDING PROTEIN"/>
    <property type="match status" value="1"/>
</dbReference>
<feature type="compositionally biased region" description="Basic and acidic residues" evidence="4">
    <location>
        <begin position="1541"/>
        <end position="1555"/>
    </location>
</feature>
<feature type="compositionally biased region" description="Basic and acidic residues" evidence="4">
    <location>
        <begin position="539"/>
        <end position="559"/>
    </location>
</feature>
<dbReference type="Proteomes" id="UP001353858">
    <property type="component" value="Unassembled WGS sequence"/>
</dbReference>
<feature type="compositionally biased region" description="Basic and acidic residues" evidence="4">
    <location>
        <begin position="868"/>
        <end position="881"/>
    </location>
</feature>
<feature type="region of interest" description="Disordered" evidence="4">
    <location>
        <begin position="3731"/>
        <end position="3918"/>
    </location>
</feature>
<feature type="compositionally biased region" description="Basic and acidic residues" evidence="4">
    <location>
        <begin position="3758"/>
        <end position="3843"/>
    </location>
</feature>
<feature type="compositionally biased region" description="Basic and acidic residues" evidence="4">
    <location>
        <begin position="788"/>
        <end position="857"/>
    </location>
</feature>
<feature type="compositionally biased region" description="Basic residues" evidence="4">
    <location>
        <begin position="3884"/>
        <end position="3896"/>
    </location>
</feature>
<feature type="compositionally biased region" description="Basic and acidic residues" evidence="4">
    <location>
        <begin position="1287"/>
        <end position="1297"/>
    </location>
</feature>
<feature type="compositionally biased region" description="Basic residues" evidence="4">
    <location>
        <begin position="1556"/>
        <end position="1566"/>
    </location>
</feature>
<feature type="compositionally biased region" description="Basic and acidic residues" evidence="4">
    <location>
        <begin position="1028"/>
        <end position="1057"/>
    </location>
</feature>
<feature type="compositionally biased region" description="Basic and acidic residues" evidence="4">
    <location>
        <begin position="628"/>
        <end position="639"/>
    </location>
</feature>
<evidence type="ECO:0000256" key="1">
    <source>
        <dbReference type="ARBA" id="ARBA00022664"/>
    </source>
</evidence>
<feature type="compositionally biased region" description="Basic and acidic residues" evidence="4">
    <location>
        <begin position="728"/>
        <end position="741"/>
    </location>
</feature>
<reference evidence="6" key="1">
    <citation type="submission" date="2023-01" db="EMBL/GenBank/DDBJ databases">
        <title>Key to firefly adult light organ development and bioluminescence: homeobox transcription factors regulate luciferase expression and transportation to peroxisome.</title>
        <authorList>
            <person name="Fu X."/>
        </authorList>
    </citation>
    <scope>NUCLEOTIDE SEQUENCE [LARGE SCALE GENOMIC DNA]</scope>
</reference>
<dbReference type="EMBL" id="JARPUR010000006">
    <property type="protein sequence ID" value="KAK4873887.1"/>
    <property type="molecule type" value="Genomic_DNA"/>
</dbReference>
<feature type="region of interest" description="Disordered" evidence="4">
    <location>
        <begin position="539"/>
        <end position="588"/>
    </location>
</feature>
<evidence type="ECO:0000256" key="3">
    <source>
        <dbReference type="ARBA" id="ARBA00023187"/>
    </source>
</evidence>
<evidence type="ECO:0000313" key="5">
    <source>
        <dbReference type="EMBL" id="KAK4873887.1"/>
    </source>
</evidence>
<feature type="compositionally biased region" description="Basic and acidic residues" evidence="4">
    <location>
        <begin position="3489"/>
        <end position="3505"/>
    </location>
</feature>
<feature type="compositionally biased region" description="Basic residues" evidence="4">
    <location>
        <begin position="3844"/>
        <end position="3856"/>
    </location>
</feature>
<feature type="region of interest" description="Disordered" evidence="4">
    <location>
        <begin position="600"/>
        <end position="1612"/>
    </location>
</feature>
<keyword evidence="2" id="KW-0694">RNA-binding</keyword>
<feature type="compositionally biased region" description="Basic and acidic residues" evidence="4">
    <location>
        <begin position="928"/>
        <end position="961"/>
    </location>
</feature>
<feature type="region of interest" description="Disordered" evidence="4">
    <location>
        <begin position="2349"/>
        <end position="2381"/>
    </location>
</feature>
<feature type="compositionally biased region" description="Basic and acidic residues" evidence="4">
    <location>
        <begin position="688"/>
        <end position="721"/>
    </location>
</feature>
<feature type="compositionally biased region" description="Polar residues" evidence="4">
    <location>
        <begin position="615"/>
        <end position="627"/>
    </location>
</feature>
<feature type="compositionally biased region" description="Polar residues" evidence="4">
    <location>
        <begin position="654"/>
        <end position="667"/>
    </location>
</feature>
<keyword evidence="1" id="KW-0507">mRNA processing</keyword>
<feature type="region of interest" description="Disordered" evidence="4">
    <location>
        <begin position="3482"/>
        <end position="3505"/>
    </location>
</feature>
<feature type="compositionally biased region" description="Basic and acidic residues" evidence="4">
    <location>
        <begin position="1408"/>
        <end position="1441"/>
    </location>
</feature>